<dbReference type="PANTHER" id="PTHR13167">
    <property type="entry name" value="PIEZO-TYPE MECHANOSENSITIVE ION CHANNEL COMPONENT"/>
    <property type="match status" value="1"/>
</dbReference>
<accession>A0ABN9VW91</accession>
<evidence type="ECO:0000259" key="2">
    <source>
        <dbReference type="Pfam" id="PF12166"/>
    </source>
</evidence>
<dbReference type="EMBL" id="CAUYUJ010017633">
    <property type="protein sequence ID" value="CAK0876518.1"/>
    <property type="molecule type" value="Genomic_DNA"/>
</dbReference>
<feature type="domain" description="Piezo non-specific cation channel cap" evidence="2">
    <location>
        <begin position="4"/>
        <end position="113"/>
    </location>
</feature>
<reference evidence="3" key="1">
    <citation type="submission" date="2023-10" db="EMBL/GenBank/DDBJ databases">
        <authorList>
            <person name="Chen Y."/>
            <person name="Shah S."/>
            <person name="Dougan E. K."/>
            <person name="Thang M."/>
            <person name="Chan C."/>
        </authorList>
    </citation>
    <scope>NUCLEOTIDE SEQUENCE [LARGE SCALE GENOMIC DNA]</scope>
</reference>
<gene>
    <name evidence="3" type="ORF">PCOR1329_LOCUS60848</name>
</gene>
<evidence type="ECO:0000313" key="4">
    <source>
        <dbReference type="Proteomes" id="UP001189429"/>
    </source>
</evidence>
<dbReference type="InterPro" id="IPR031334">
    <property type="entry name" value="Piezo_cap_dom"/>
</dbReference>
<feature type="transmembrane region" description="Helical" evidence="1">
    <location>
        <begin position="37"/>
        <end position="54"/>
    </location>
</feature>
<protein>
    <recommendedName>
        <fullName evidence="2">Piezo non-specific cation channel cap domain-containing protein</fullName>
    </recommendedName>
</protein>
<feature type="non-terminal residue" evidence="3">
    <location>
        <position position="116"/>
    </location>
</feature>
<sequence length="116" mass="13107">MEDDTDQRDIGLKCRILSDKIPSNQANQGSSGMSLKGLYLGVVLTTGNLLRVLFRDSSKRVIYEEVADTSLMRDLVDGIYIVRMQGNLRVEFELYYQLLSILRSPELLLQVTKHAG</sequence>
<organism evidence="3 4">
    <name type="scientific">Prorocentrum cordatum</name>
    <dbReference type="NCBI Taxonomy" id="2364126"/>
    <lineage>
        <taxon>Eukaryota</taxon>
        <taxon>Sar</taxon>
        <taxon>Alveolata</taxon>
        <taxon>Dinophyceae</taxon>
        <taxon>Prorocentrales</taxon>
        <taxon>Prorocentraceae</taxon>
        <taxon>Prorocentrum</taxon>
    </lineage>
</organism>
<keyword evidence="4" id="KW-1185">Reference proteome</keyword>
<proteinExistence type="predicted"/>
<name>A0ABN9VW91_9DINO</name>
<keyword evidence="1" id="KW-0472">Membrane</keyword>
<evidence type="ECO:0000256" key="1">
    <source>
        <dbReference type="SAM" id="Phobius"/>
    </source>
</evidence>
<keyword evidence="1" id="KW-0812">Transmembrane</keyword>
<comment type="caution">
    <text evidence="3">The sequence shown here is derived from an EMBL/GenBank/DDBJ whole genome shotgun (WGS) entry which is preliminary data.</text>
</comment>
<keyword evidence="1" id="KW-1133">Transmembrane helix</keyword>
<dbReference type="PANTHER" id="PTHR13167:SF25">
    <property type="entry name" value="PIEZO-TYPE MECHANOSENSITIVE ION CHANNEL COMPONENT"/>
    <property type="match status" value="1"/>
</dbReference>
<evidence type="ECO:0000313" key="3">
    <source>
        <dbReference type="EMBL" id="CAK0876518.1"/>
    </source>
</evidence>
<dbReference type="Proteomes" id="UP001189429">
    <property type="component" value="Unassembled WGS sequence"/>
</dbReference>
<dbReference type="Pfam" id="PF12166">
    <property type="entry name" value="Piezo_cap"/>
    <property type="match status" value="1"/>
</dbReference>
<dbReference type="InterPro" id="IPR027272">
    <property type="entry name" value="Piezo"/>
</dbReference>